<dbReference type="Pfam" id="PF01156">
    <property type="entry name" value="IU_nuc_hydro"/>
    <property type="match status" value="1"/>
</dbReference>
<comment type="similarity">
    <text evidence="1">Belongs to the IUNH family.</text>
</comment>
<dbReference type="GO" id="GO:0005829">
    <property type="term" value="C:cytosol"/>
    <property type="evidence" value="ECO:0007669"/>
    <property type="project" value="TreeGrafter"/>
</dbReference>
<dbReference type="Proteomes" id="UP000789342">
    <property type="component" value="Unassembled WGS sequence"/>
</dbReference>
<keyword evidence="2" id="KW-0378">Hydrolase</keyword>
<keyword evidence="3" id="KW-0326">Glycosidase</keyword>
<dbReference type="GO" id="GO:0006152">
    <property type="term" value="P:purine nucleoside catabolic process"/>
    <property type="evidence" value="ECO:0007669"/>
    <property type="project" value="TreeGrafter"/>
</dbReference>
<dbReference type="InterPro" id="IPR001910">
    <property type="entry name" value="Inosine/uridine_hydrolase_dom"/>
</dbReference>
<organism evidence="5 6">
    <name type="scientific">Acaulospora morrowiae</name>
    <dbReference type="NCBI Taxonomy" id="94023"/>
    <lineage>
        <taxon>Eukaryota</taxon>
        <taxon>Fungi</taxon>
        <taxon>Fungi incertae sedis</taxon>
        <taxon>Mucoromycota</taxon>
        <taxon>Glomeromycotina</taxon>
        <taxon>Glomeromycetes</taxon>
        <taxon>Diversisporales</taxon>
        <taxon>Acaulosporaceae</taxon>
        <taxon>Acaulospora</taxon>
    </lineage>
</organism>
<gene>
    <name evidence="5" type="ORF">AMORRO_LOCUS10824</name>
</gene>
<evidence type="ECO:0000259" key="4">
    <source>
        <dbReference type="Pfam" id="PF01156"/>
    </source>
</evidence>
<dbReference type="EMBL" id="CAJVPV010012568">
    <property type="protein sequence ID" value="CAG8671023.1"/>
    <property type="molecule type" value="Genomic_DNA"/>
</dbReference>
<dbReference type="InterPro" id="IPR036452">
    <property type="entry name" value="Ribo_hydro-like"/>
</dbReference>
<evidence type="ECO:0000256" key="3">
    <source>
        <dbReference type="ARBA" id="ARBA00023295"/>
    </source>
</evidence>
<evidence type="ECO:0000256" key="1">
    <source>
        <dbReference type="ARBA" id="ARBA00009176"/>
    </source>
</evidence>
<name>A0A9N9HB52_9GLOM</name>
<evidence type="ECO:0000256" key="2">
    <source>
        <dbReference type="ARBA" id="ARBA00022801"/>
    </source>
</evidence>
<feature type="non-terminal residue" evidence="5">
    <location>
        <position position="365"/>
    </location>
</feature>
<feature type="domain" description="Inosine/uridine-preferring nucleoside hydrolase" evidence="4">
    <location>
        <begin position="19"/>
        <end position="343"/>
    </location>
</feature>
<dbReference type="SUPFAM" id="SSF53590">
    <property type="entry name" value="Nucleoside hydrolase"/>
    <property type="match status" value="1"/>
</dbReference>
<keyword evidence="6" id="KW-1185">Reference proteome</keyword>
<dbReference type="GO" id="GO:0008477">
    <property type="term" value="F:purine nucleosidase activity"/>
    <property type="evidence" value="ECO:0007669"/>
    <property type="project" value="TreeGrafter"/>
</dbReference>
<dbReference type="PANTHER" id="PTHR12304:SF46">
    <property type="entry name" value="INOSINE-ADENOSINE-GUANOSINE-NUCLEOSIDE HYDROLASE"/>
    <property type="match status" value="1"/>
</dbReference>
<comment type="caution">
    <text evidence="5">The sequence shown here is derived from an EMBL/GenBank/DDBJ whole genome shotgun (WGS) entry which is preliminary data.</text>
</comment>
<accession>A0A9N9HB52</accession>
<dbReference type="OrthoDB" id="5783963at2759"/>
<evidence type="ECO:0000313" key="5">
    <source>
        <dbReference type="EMBL" id="CAG8671023.1"/>
    </source>
</evidence>
<proteinExistence type="inferred from homology"/>
<dbReference type="Gene3D" id="3.90.245.10">
    <property type="entry name" value="Ribonucleoside hydrolase-like"/>
    <property type="match status" value="1"/>
</dbReference>
<sequence>LEILIIPPILAIVNSPIPVIIDTDGDSDDFLAILYALKSKEIDVRGVTFQGDGWSHAASAQNIIHIIDDIYSGKNIPVILGPDYNLYETDQDPSSLGSPGCTYQKSVPEGAGGRRDADLLYGLNTQLRISKRIWYDVIKGFNITRDFADLIDSVIKQTGKKPTIIAIGPGTNIATLLRAFPIYSKKIERVVWLAGALEVPGNLFSVSSNTRAEFNVFLDCVAAKELLSSDLSITLVPLDFTGETLLNIAFFDKLSNLTSFYGKFTYDLLSTIRTTWVGGDPAFFVGYQLWDPKAVAVVKGIGVSEVASNRSLAVTCVGDINKDGQFLISQVLTKANFQIATKAEVSNPIEDSPFFNDFLDVLSED</sequence>
<reference evidence="5" key="1">
    <citation type="submission" date="2021-06" db="EMBL/GenBank/DDBJ databases">
        <authorList>
            <person name="Kallberg Y."/>
            <person name="Tangrot J."/>
            <person name="Rosling A."/>
        </authorList>
    </citation>
    <scope>NUCLEOTIDE SEQUENCE</scope>
    <source>
        <strain evidence="5">CL551</strain>
    </source>
</reference>
<protein>
    <submittedName>
        <fullName evidence="5">15308_t:CDS:1</fullName>
    </submittedName>
</protein>
<dbReference type="PANTHER" id="PTHR12304">
    <property type="entry name" value="INOSINE-URIDINE PREFERRING NUCLEOSIDE HYDROLASE"/>
    <property type="match status" value="1"/>
</dbReference>
<dbReference type="AlphaFoldDB" id="A0A9N9HB52"/>
<evidence type="ECO:0000313" key="6">
    <source>
        <dbReference type="Proteomes" id="UP000789342"/>
    </source>
</evidence>
<dbReference type="InterPro" id="IPR023186">
    <property type="entry name" value="IUNH"/>
</dbReference>